<sequence>MFKKIITSVLATLMLLIVLPTRVLAEEEQNEDLTLYLRTEIDNSYIDENGTQIYTHHLLSLEEKKARILEQLRKKYNLTDTANMYIEEVKDDDISMLRFDQNKVGTTIKTVDLGRADNQPYSVSFETGGYIYWHDGDPIVDVSFSINGGFYSVGISVGFVQSGVSGYSLYVPPGVRAFLGVRRQVKFTRWHIVGEDPAVPSTWYDEYVNTYEILNTSFYNAI</sequence>
<dbReference type="Proteomes" id="UP000284731">
    <property type="component" value="Unassembled WGS sequence"/>
</dbReference>
<feature type="signal peptide" evidence="1">
    <location>
        <begin position="1"/>
        <end position="25"/>
    </location>
</feature>
<evidence type="ECO:0000313" key="3">
    <source>
        <dbReference type="Proteomes" id="UP000284731"/>
    </source>
</evidence>
<proteinExistence type="predicted"/>
<comment type="caution">
    <text evidence="2">The sequence shown here is derived from an EMBL/GenBank/DDBJ whole genome shotgun (WGS) entry which is preliminary data.</text>
</comment>
<evidence type="ECO:0000313" key="2">
    <source>
        <dbReference type="EMBL" id="RGT57844.1"/>
    </source>
</evidence>
<dbReference type="RefSeq" id="WP_118764281.1">
    <property type="nucleotide sequence ID" value="NZ_CABJCF010000001.1"/>
</dbReference>
<dbReference type="AlphaFoldDB" id="A0A412PI65"/>
<dbReference type="EMBL" id="QRWX01000001">
    <property type="protein sequence ID" value="RGT57844.1"/>
    <property type="molecule type" value="Genomic_DNA"/>
</dbReference>
<accession>A0A412PI65</accession>
<organism evidence="2 3">
    <name type="scientific">Solobacterium moorei</name>
    <dbReference type="NCBI Taxonomy" id="102148"/>
    <lineage>
        <taxon>Bacteria</taxon>
        <taxon>Bacillati</taxon>
        <taxon>Bacillota</taxon>
        <taxon>Erysipelotrichia</taxon>
        <taxon>Erysipelotrichales</taxon>
        <taxon>Erysipelotrichaceae</taxon>
        <taxon>Solobacterium</taxon>
    </lineage>
</organism>
<protein>
    <submittedName>
        <fullName evidence="2">Uncharacterized protein</fullName>
    </submittedName>
</protein>
<name>A0A412PI65_9FIRM</name>
<reference evidence="2 3" key="1">
    <citation type="submission" date="2018-08" db="EMBL/GenBank/DDBJ databases">
        <title>A genome reference for cultivated species of the human gut microbiota.</title>
        <authorList>
            <person name="Zou Y."/>
            <person name="Xue W."/>
            <person name="Luo G."/>
        </authorList>
    </citation>
    <scope>NUCLEOTIDE SEQUENCE [LARGE SCALE GENOMIC DNA]</scope>
    <source>
        <strain evidence="2 3">AF18-46</strain>
    </source>
</reference>
<evidence type="ECO:0000256" key="1">
    <source>
        <dbReference type="SAM" id="SignalP"/>
    </source>
</evidence>
<gene>
    <name evidence="2" type="ORF">DWX20_01980</name>
</gene>
<feature type="chain" id="PRO_5019556186" evidence="1">
    <location>
        <begin position="26"/>
        <end position="222"/>
    </location>
</feature>
<keyword evidence="1" id="KW-0732">Signal</keyword>